<organism evidence="3 4">
    <name type="scientific">Ruminococcus flavefaciens</name>
    <dbReference type="NCBI Taxonomy" id="1265"/>
    <lineage>
        <taxon>Bacteria</taxon>
        <taxon>Bacillati</taxon>
        <taxon>Bacillota</taxon>
        <taxon>Clostridia</taxon>
        <taxon>Eubacteriales</taxon>
        <taxon>Oscillospiraceae</taxon>
        <taxon>Ruminococcus</taxon>
    </lineage>
</organism>
<dbReference type="Proteomes" id="UP000183461">
    <property type="component" value="Unassembled WGS sequence"/>
</dbReference>
<dbReference type="RefSeq" id="WP_072300973.1">
    <property type="nucleotide sequence ID" value="NZ_FPIP01000009.1"/>
</dbReference>
<feature type="domain" description="MurNAc-LAA" evidence="2">
    <location>
        <begin position="122"/>
        <end position="237"/>
    </location>
</feature>
<dbReference type="SUPFAM" id="SSF53187">
    <property type="entry name" value="Zn-dependent exopeptidases"/>
    <property type="match status" value="1"/>
</dbReference>
<dbReference type="SMART" id="SM00646">
    <property type="entry name" value="Ami_3"/>
    <property type="match status" value="1"/>
</dbReference>
<dbReference type="GO" id="GO:0009253">
    <property type="term" value="P:peptidoglycan catabolic process"/>
    <property type="evidence" value="ECO:0007669"/>
    <property type="project" value="InterPro"/>
</dbReference>
<evidence type="ECO:0000313" key="4">
    <source>
        <dbReference type="Proteomes" id="UP000183461"/>
    </source>
</evidence>
<dbReference type="AlphaFoldDB" id="A0A1K1PII8"/>
<dbReference type="Gene3D" id="3.40.630.40">
    <property type="entry name" value="Zn-dependent exopeptidases"/>
    <property type="match status" value="1"/>
</dbReference>
<dbReference type="EMBL" id="FPIP01000009">
    <property type="protein sequence ID" value="SFW47423.1"/>
    <property type="molecule type" value="Genomic_DNA"/>
</dbReference>
<evidence type="ECO:0000259" key="2">
    <source>
        <dbReference type="SMART" id="SM00646"/>
    </source>
</evidence>
<name>A0A1K1PII8_RUMFL</name>
<keyword evidence="1" id="KW-0378">Hydrolase</keyword>
<dbReference type="InterPro" id="IPR050695">
    <property type="entry name" value="N-acetylmuramoyl_amidase_3"/>
</dbReference>
<evidence type="ECO:0000256" key="1">
    <source>
        <dbReference type="ARBA" id="ARBA00022801"/>
    </source>
</evidence>
<dbReference type="GO" id="GO:0008745">
    <property type="term" value="F:N-acetylmuramoyl-L-alanine amidase activity"/>
    <property type="evidence" value="ECO:0007669"/>
    <property type="project" value="InterPro"/>
</dbReference>
<protein>
    <submittedName>
        <fullName evidence="3">N-acetylmuramoyl-L-alanine amidase</fullName>
    </submittedName>
</protein>
<proteinExistence type="predicted"/>
<gene>
    <name evidence="3" type="ORF">SAMN02910280_2778</name>
</gene>
<dbReference type="InterPro" id="IPR002508">
    <property type="entry name" value="MurNAc-LAA_cat"/>
</dbReference>
<dbReference type="PANTHER" id="PTHR30404:SF0">
    <property type="entry name" value="N-ACETYLMURAMOYL-L-ALANINE AMIDASE AMIC"/>
    <property type="match status" value="1"/>
</dbReference>
<dbReference type="Pfam" id="PF01520">
    <property type="entry name" value="Amidase_3"/>
    <property type="match status" value="1"/>
</dbReference>
<dbReference type="CDD" id="cd02696">
    <property type="entry name" value="MurNAc-LAA"/>
    <property type="match status" value="1"/>
</dbReference>
<dbReference type="PANTHER" id="PTHR30404">
    <property type="entry name" value="N-ACETYLMURAMOYL-L-ALANINE AMIDASE"/>
    <property type="match status" value="1"/>
</dbReference>
<dbReference type="GO" id="GO:0030288">
    <property type="term" value="C:outer membrane-bounded periplasmic space"/>
    <property type="evidence" value="ECO:0007669"/>
    <property type="project" value="TreeGrafter"/>
</dbReference>
<evidence type="ECO:0000313" key="3">
    <source>
        <dbReference type="EMBL" id="SFW47423.1"/>
    </source>
</evidence>
<sequence>MRKTHRKIVSGALLCGCALFTLYGASRIAERAEKGALPASLTDLDNEKPIIVLDAGHGGIDGGCTSAEGVPEKGINLDILLRLRDLLEINGYEVKVTRDTDRSIHDEGIVGIAEQKSSDMDNRLAIFNETDNALCLSIHQNQFTDAKYSGAQMFYSNSNKNSEALARALQSRFRELLQPDNNREIKLCGKELFLCYYSENPTVMAECGFLSNPEEAAMLCTEDYREKVAFTLYTGISDFVNRKK</sequence>
<reference evidence="3 4" key="1">
    <citation type="submission" date="2016-11" db="EMBL/GenBank/DDBJ databases">
        <authorList>
            <person name="Jaros S."/>
            <person name="Januszkiewicz K."/>
            <person name="Wedrychowicz H."/>
        </authorList>
    </citation>
    <scope>NUCLEOTIDE SEQUENCE [LARGE SCALE GENOMIC DNA]</scope>
    <source>
        <strain evidence="3 4">YL228</strain>
    </source>
</reference>
<accession>A0A1K1PII8</accession>